<organism evidence="3 4">
    <name type="scientific">Arenimonas maotaiensis</name>
    <dbReference type="NCBI Taxonomy" id="1446479"/>
    <lineage>
        <taxon>Bacteria</taxon>
        <taxon>Pseudomonadati</taxon>
        <taxon>Pseudomonadota</taxon>
        <taxon>Gammaproteobacteria</taxon>
        <taxon>Lysobacterales</taxon>
        <taxon>Lysobacteraceae</taxon>
        <taxon>Arenimonas</taxon>
    </lineage>
</organism>
<reference evidence="3" key="1">
    <citation type="journal article" date="2014" name="Int. J. Syst. Evol. Microbiol.">
        <title>Complete genome sequence of Corynebacterium casei LMG S-19264T (=DSM 44701T), isolated from a smear-ripened cheese.</title>
        <authorList>
            <consortium name="US DOE Joint Genome Institute (JGI-PGF)"/>
            <person name="Walter F."/>
            <person name="Albersmeier A."/>
            <person name="Kalinowski J."/>
            <person name="Ruckert C."/>
        </authorList>
    </citation>
    <scope>NUCLEOTIDE SEQUENCE</scope>
    <source>
        <strain evidence="3">CGMCC 1.12726</strain>
    </source>
</reference>
<sequence>MIDGAAWQQARALQDAPETLFALRAARLPEGMTALIRLASADGAEADTAGAYLQAVCLYAGSPPWRCLGLAPGADPALAKEHHRLLIKWLHPDRNPEARVLAERVNAAWQALKAGALPVPVPRHAPPPMPPRARSRFPLFLAGLLAAGVLLLALSLWPQDQVYPESALPGPVVSAGEGAPAIAPQNLPLWAPEPATVAGVKASTAPAATPVQAMRAVSAAVASAPAEPAMRAAEPPAPPISAPAVSVAAEPVALAASEPNARAPARAQGEALLREFEQRYADGDLAAFMALFSAEASNGRGDVADIRRDYRRLFQRTRHREIAFSQARWRPGDDTLSVRLRYRAELGFGAARAPTAQQGGLELALALEDGRPRIVQYLLLE</sequence>
<evidence type="ECO:0008006" key="5">
    <source>
        <dbReference type="Google" id="ProtNLM"/>
    </source>
</evidence>
<keyword evidence="2" id="KW-0812">Transmembrane</keyword>
<gene>
    <name evidence="3" type="ORF">GCM10010960_05410</name>
</gene>
<keyword evidence="2" id="KW-1133">Transmembrane helix</keyword>
<protein>
    <recommendedName>
        <fullName evidence="5">J domain-containing protein</fullName>
    </recommendedName>
</protein>
<dbReference type="InterPro" id="IPR001623">
    <property type="entry name" value="DnaJ_domain"/>
</dbReference>
<dbReference type="InterPro" id="IPR036869">
    <property type="entry name" value="J_dom_sf"/>
</dbReference>
<dbReference type="InterPro" id="IPR032710">
    <property type="entry name" value="NTF2-like_dom_sf"/>
</dbReference>
<dbReference type="SUPFAM" id="SSF54427">
    <property type="entry name" value="NTF2-like"/>
    <property type="match status" value="1"/>
</dbReference>
<evidence type="ECO:0000313" key="4">
    <source>
        <dbReference type="Proteomes" id="UP000632858"/>
    </source>
</evidence>
<keyword evidence="2" id="KW-0472">Membrane</keyword>
<dbReference type="RefSeq" id="WP_188447487.1">
    <property type="nucleotide sequence ID" value="NZ_BMFO01000001.1"/>
</dbReference>
<accession>A0A917CFJ0</accession>
<proteinExistence type="predicted"/>
<dbReference type="Proteomes" id="UP000632858">
    <property type="component" value="Unassembled WGS sequence"/>
</dbReference>
<dbReference type="Gene3D" id="1.10.287.110">
    <property type="entry name" value="DnaJ domain"/>
    <property type="match status" value="1"/>
</dbReference>
<name>A0A917CFJ0_9GAMM</name>
<dbReference type="SUPFAM" id="SSF46565">
    <property type="entry name" value="Chaperone J-domain"/>
    <property type="match status" value="1"/>
</dbReference>
<keyword evidence="1" id="KW-0143">Chaperone</keyword>
<comment type="caution">
    <text evidence="3">The sequence shown here is derived from an EMBL/GenBank/DDBJ whole genome shotgun (WGS) entry which is preliminary data.</text>
</comment>
<evidence type="ECO:0000256" key="1">
    <source>
        <dbReference type="ARBA" id="ARBA00023186"/>
    </source>
</evidence>
<feature type="transmembrane region" description="Helical" evidence="2">
    <location>
        <begin position="137"/>
        <end position="157"/>
    </location>
</feature>
<dbReference type="CDD" id="cd06257">
    <property type="entry name" value="DnaJ"/>
    <property type="match status" value="1"/>
</dbReference>
<dbReference type="Gene3D" id="3.10.450.50">
    <property type="match status" value="1"/>
</dbReference>
<evidence type="ECO:0000313" key="3">
    <source>
        <dbReference type="EMBL" id="GGF86341.1"/>
    </source>
</evidence>
<reference evidence="3" key="2">
    <citation type="submission" date="2020-09" db="EMBL/GenBank/DDBJ databases">
        <authorList>
            <person name="Sun Q."/>
            <person name="Zhou Y."/>
        </authorList>
    </citation>
    <scope>NUCLEOTIDE SEQUENCE</scope>
    <source>
        <strain evidence="3">CGMCC 1.12726</strain>
    </source>
</reference>
<dbReference type="EMBL" id="BMFO01000001">
    <property type="protein sequence ID" value="GGF86341.1"/>
    <property type="molecule type" value="Genomic_DNA"/>
</dbReference>
<dbReference type="AlphaFoldDB" id="A0A917CFJ0"/>
<keyword evidence="4" id="KW-1185">Reference proteome</keyword>
<evidence type="ECO:0000256" key="2">
    <source>
        <dbReference type="SAM" id="Phobius"/>
    </source>
</evidence>